<feature type="domain" description="Glucose/Sorbosone dehydrogenase" evidence="2">
    <location>
        <begin position="32"/>
        <end position="322"/>
    </location>
</feature>
<keyword evidence="1" id="KW-0732">Signal</keyword>
<gene>
    <name evidence="3" type="ORF">CIB95_14185</name>
</gene>
<feature type="signal peptide" evidence="1">
    <location>
        <begin position="1"/>
        <end position="20"/>
    </location>
</feature>
<dbReference type="Proteomes" id="UP000217083">
    <property type="component" value="Unassembled WGS sequence"/>
</dbReference>
<sequence length="341" mass="37954">MKLKLLVITLLFLTTFPNHVLPQQQRNVITNLQVPWEIAKVGNTFYITERAGFIVENSGNNVSRLKVNFKKQLSQQGEGGLLGFQLAPSSTNEGFIYYTYIDGSSIFNSVAKVERRANEWIETATLLDRIPGAVIHNGGRIKIGPDGMLYVTTGDAAQKNSAQNLNSLAGKILRMTLNGQVPNDNPYRGSYVYSYGHRNPQGLAWNETGTKLYASEHGPIGFDEINEIVPGGNYGWPIIKGNEKRPKMITPLFHSGSKTWAPAGMFYKNGELYVATLRGSQILAFNVEEKTVESLFSGVGRIRDIYIENKKTYIITSNKDGRGNPTPKDDRFIMIEGLVKE</sequence>
<dbReference type="EMBL" id="NPIA01000009">
    <property type="protein sequence ID" value="OZM55991.1"/>
    <property type="molecule type" value="Genomic_DNA"/>
</dbReference>
<evidence type="ECO:0000313" key="3">
    <source>
        <dbReference type="EMBL" id="OZM55991.1"/>
    </source>
</evidence>
<name>A0A263BQK5_9BACI</name>
<protein>
    <recommendedName>
        <fullName evidence="2">Glucose/Sorbosone dehydrogenase domain-containing protein</fullName>
    </recommendedName>
</protein>
<evidence type="ECO:0000256" key="1">
    <source>
        <dbReference type="SAM" id="SignalP"/>
    </source>
</evidence>
<reference evidence="3 4" key="2">
    <citation type="submission" date="2017-09" db="EMBL/GenBank/DDBJ databases">
        <title>Bacillus patelloidae sp. nov., isolated from the intestinal tract of a marine limpet.</title>
        <authorList>
            <person name="Liu R."/>
            <person name="Dong C."/>
            <person name="Shao Z."/>
        </authorList>
    </citation>
    <scope>NUCLEOTIDE SEQUENCE [LARGE SCALE GENOMIC DNA]</scope>
    <source>
        <strain evidence="3 4">SA5d-4</strain>
    </source>
</reference>
<proteinExistence type="predicted"/>
<dbReference type="Gene3D" id="2.120.10.30">
    <property type="entry name" value="TolB, C-terminal domain"/>
    <property type="match status" value="1"/>
</dbReference>
<dbReference type="AlphaFoldDB" id="A0A263BQK5"/>
<keyword evidence="4" id="KW-1185">Reference proteome</keyword>
<dbReference type="InterPro" id="IPR011042">
    <property type="entry name" value="6-blade_b-propeller_TolB-like"/>
</dbReference>
<dbReference type="InterPro" id="IPR011041">
    <property type="entry name" value="Quinoprot_gluc/sorb_DH_b-prop"/>
</dbReference>
<evidence type="ECO:0000259" key="2">
    <source>
        <dbReference type="Pfam" id="PF07995"/>
    </source>
</evidence>
<evidence type="ECO:0000313" key="4">
    <source>
        <dbReference type="Proteomes" id="UP000217083"/>
    </source>
</evidence>
<dbReference type="RefSeq" id="WP_094926229.1">
    <property type="nucleotide sequence ID" value="NZ_NPIA01000009.1"/>
</dbReference>
<accession>A0A263BQK5</accession>
<comment type="caution">
    <text evidence="3">The sequence shown here is derived from an EMBL/GenBank/DDBJ whole genome shotgun (WGS) entry which is preliminary data.</text>
</comment>
<feature type="chain" id="PRO_5039471752" description="Glucose/Sorbosone dehydrogenase domain-containing protein" evidence="1">
    <location>
        <begin position="21"/>
        <end position="341"/>
    </location>
</feature>
<dbReference type="Pfam" id="PF07995">
    <property type="entry name" value="GSDH"/>
    <property type="match status" value="1"/>
</dbReference>
<reference evidence="4" key="1">
    <citation type="submission" date="2017-08" db="EMBL/GenBank/DDBJ databases">
        <authorList>
            <person name="Huang Z."/>
        </authorList>
    </citation>
    <scope>NUCLEOTIDE SEQUENCE [LARGE SCALE GENOMIC DNA]</scope>
    <source>
        <strain evidence="4">SA5d-4</strain>
    </source>
</reference>
<dbReference type="InterPro" id="IPR012938">
    <property type="entry name" value="Glc/Sorbosone_DH"/>
</dbReference>
<dbReference type="PANTHER" id="PTHR19328:SF13">
    <property type="entry name" value="HIPL1 PROTEIN"/>
    <property type="match status" value="1"/>
</dbReference>
<organism evidence="3 4">
    <name type="scientific">Lottiidibacillus patelloidae</name>
    <dbReference type="NCBI Taxonomy" id="2670334"/>
    <lineage>
        <taxon>Bacteria</taxon>
        <taxon>Bacillati</taxon>
        <taxon>Bacillota</taxon>
        <taxon>Bacilli</taxon>
        <taxon>Bacillales</taxon>
        <taxon>Bacillaceae</taxon>
        <taxon>Lottiidibacillus</taxon>
    </lineage>
</organism>
<dbReference type="PANTHER" id="PTHR19328">
    <property type="entry name" value="HEDGEHOG-INTERACTING PROTEIN"/>
    <property type="match status" value="1"/>
</dbReference>
<dbReference type="SUPFAM" id="SSF50952">
    <property type="entry name" value="Soluble quinoprotein glucose dehydrogenase"/>
    <property type="match status" value="1"/>
</dbReference>